<evidence type="ECO:0000313" key="4">
    <source>
        <dbReference type="EMBL" id="ACZ01621.1"/>
    </source>
</evidence>
<dbReference type="Gene3D" id="3.30.1330.60">
    <property type="entry name" value="OmpA-like domain"/>
    <property type="match status" value="1"/>
</dbReference>
<evidence type="ECO:0000313" key="5">
    <source>
        <dbReference type="Proteomes" id="UP000002072"/>
    </source>
</evidence>
<dbReference type="STRING" id="519441.Smon_1166"/>
<dbReference type="SUPFAM" id="SSF103088">
    <property type="entry name" value="OmpA-like"/>
    <property type="match status" value="1"/>
</dbReference>
<dbReference type="GO" id="GO:0016020">
    <property type="term" value="C:membrane"/>
    <property type="evidence" value="ECO:0007669"/>
    <property type="project" value="UniProtKB-UniRule"/>
</dbReference>
<feature type="coiled-coil region" evidence="2">
    <location>
        <begin position="35"/>
        <end position="83"/>
    </location>
</feature>
<organism evidence="4 5">
    <name type="scientific">Streptobacillus moniliformis (strain ATCC 14647 / DSM 12112 / NCTC 10651 / 9901)</name>
    <dbReference type="NCBI Taxonomy" id="519441"/>
    <lineage>
        <taxon>Bacteria</taxon>
        <taxon>Fusobacteriati</taxon>
        <taxon>Fusobacteriota</taxon>
        <taxon>Fusobacteriia</taxon>
        <taxon>Fusobacteriales</taxon>
        <taxon>Leptotrichiaceae</taxon>
        <taxon>Streptobacillus</taxon>
    </lineage>
</organism>
<keyword evidence="5" id="KW-1185">Reference proteome</keyword>
<name>D1AV61_STRM9</name>
<sequence>MKKILVINLLISAIGTLSYSNSSLEPIKVVAPVIAMKKEGKIDENERRIEILENENIELNEKLEKLSMLIKNIEEKQNKKKEVYTIYGFNSNKFTLNKNQMAIIDALITNLENKEIIVVGYTDTDGNDKYNLNLGLSRANSVKAYLESKGI</sequence>
<dbReference type="Pfam" id="PF00691">
    <property type="entry name" value="OmpA"/>
    <property type="match status" value="1"/>
</dbReference>
<gene>
    <name evidence="4" type="ordered locus">Smon_1166</name>
</gene>
<dbReference type="InterPro" id="IPR006665">
    <property type="entry name" value="OmpA-like"/>
</dbReference>
<evidence type="ECO:0000259" key="3">
    <source>
        <dbReference type="PROSITE" id="PS51123"/>
    </source>
</evidence>
<dbReference type="CDD" id="cd07185">
    <property type="entry name" value="OmpA_C-like"/>
    <property type="match status" value="1"/>
</dbReference>
<dbReference type="HOGENOM" id="CLU_1730408_0_0_0"/>
<dbReference type="KEGG" id="smf:Smon_1166"/>
<dbReference type="InterPro" id="IPR036737">
    <property type="entry name" value="OmpA-like_sf"/>
</dbReference>
<feature type="domain" description="OmpA-like" evidence="3">
    <location>
        <begin position="76"/>
        <end position="151"/>
    </location>
</feature>
<protein>
    <submittedName>
        <fullName evidence="4">Outer membrane protein and related peptidoglycan-associated (Lipo)protein-like protein</fullName>
    </submittedName>
</protein>
<dbReference type="PANTHER" id="PTHR30329:SF21">
    <property type="entry name" value="LIPOPROTEIN YIAD-RELATED"/>
    <property type="match status" value="1"/>
</dbReference>
<dbReference type="Proteomes" id="UP000002072">
    <property type="component" value="Chromosome"/>
</dbReference>
<keyword evidence="2" id="KW-0175">Coiled coil</keyword>
<reference evidence="4 5" key="1">
    <citation type="journal article" date="2009" name="Stand. Genomic Sci.">
        <title>Complete genome sequence of Streptobacillus moniliformis type strain (9901T).</title>
        <authorList>
            <person name="Nolan M."/>
            <person name="Gronow S."/>
            <person name="Lapidus A."/>
            <person name="Ivanova N."/>
            <person name="Copeland A."/>
            <person name="Lucas S."/>
            <person name="Del Rio T.G."/>
            <person name="Chen F."/>
            <person name="Tice H."/>
            <person name="Pitluck S."/>
            <person name="Cheng J.F."/>
            <person name="Sims D."/>
            <person name="Meincke L."/>
            <person name="Bruce D."/>
            <person name="Goodwin L."/>
            <person name="Brettin T."/>
            <person name="Han C."/>
            <person name="Detter J.C."/>
            <person name="Ovchinikova G."/>
            <person name="Pati A."/>
            <person name="Mavromatis K."/>
            <person name="Mikhailova N."/>
            <person name="Chen A."/>
            <person name="Palaniappan K."/>
            <person name="Land M."/>
            <person name="Hauser L."/>
            <person name="Chang Y.J."/>
            <person name="Jeffries C.D."/>
            <person name="Rohde M."/>
            <person name="Sproer C."/>
            <person name="Goker M."/>
            <person name="Bristow J."/>
            <person name="Eisen J.A."/>
            <person name="Markowitz V."/>
            <person name="Hugenholtz P."/>
            <person name="Kyrpides N.C."/>
            <person name="Klenk H.P."/>
            <person name="Chain P."/>
        </authorList>
    </citation>
    <scope>NUCLEOTIDE SEQUENCE [LARGE SCALE GENOMIC DNA]</scope>
    <source>
        <strain evidence="5">ATCC 14647 / DSM 12112 / NCTC 10651 / 9901</strain>
    </source>
</reference>
<accession>D1AV61</accession>
<dbReference type="AlphaFoldDB" id="D1AV61"/>
<evidence type="ECO:0000256" key="2">
    <source>
        <dbReference type="SAM" id="Coils"/>
    </source>
</evidence>
<proteinExistence type="predicted"/>
<dbReference type="InterPro" id="IPR050330">
    <property type="entry name" value="Bact_OuterMem_StrucFunc"/>
</dbReference>
<dbReference type="eggNOG" id="COG2885">
    <property type="taxonomic scope" value="Bacteria"/>
</dbReference>
<dbReference type="EMBL" id="CP001779">
    <property type="protein sequence ID" value="ACZ01621.1"/>
    <property type="molecule type" value="Genomic_DNA"/>
</dbReference>
<dbReference type="GeneID" id="29673305"/>
<dbReference type="PANTHER" id="PTHR30329">
    <property type="entry name" value="STATOR ELEMENT OF FLAGELLAR MOTOR COMPLEX"/>
    <property type="match status" value="1"/>
</dbReference>
<dbReference type="RefSeq" id="WP_012859168.1">
    <property type="nucleotide sequence ID" value="NC_013515.1"/>
</dbReference>
<keyword evidence="1" id="KW-0472">Membrane</keyword>
<evidence type="ECO:0000256" key="1">
    <source>
        <dbReference type="PROSITE-ProRule" id="PRU00473"/>
    </source>
</evidence>
<dbReference type="PROSITE" id="PS51123">
    <property type="entry name" value="OMPA_2"/>
    <property type="match status" value="1"/>
</dbReference>